<evidence type="ECO:0000313" key="2">
    <source>
        <dbReference type="EMBL" id="OMO94101.1"/>
    </source>
</evidence>
<feature type="region of interest" description="Disordered" evidence="1">
    <location>
        <begin position="1"/>
        <end position="42"/>
    </location>
</feature>
<sequence length="42" mass="4501">MKLRGENSRVVEGEGWVSSGNLSRGKMGSSVSVSCEERISKS</sequence>
<dbReference type="Proteomes" id="UP000187203">
    <property type="component" value="Unassembled WGS sequence"/>
</dbReference>
<gene>
    <name evidence="2" type="ORF">COLO4_16526</name>
</gene>
<keyword evidence="3" id="KW-1185">Reference proteome</keyword>
<dbReference type="EMBL" id="AWUE01016134">
    <property type="protein sequence ID" value="OMO94101.1"/>
    <property type="molecule type" value="Genomic_DNA"/>
</dbReference>
<organism evidence="2 3">
    <name type="scientific">Corchorus olitorius</name>
    <dbReference type="NCBI Taxonomy" id="93759"/>
    <lineage>
        <taxon>Eukaryota</taxon>
        <taxon>Viridiplantae</taxon>
        <taxon>Streptophyta</taxon>
        <taxon>Embryophyta</taxon>
        <taxon>Tracheophyta</taxon>
        <taxon>Spermatophyta</taxon>
        <taxon>Magnoliopsida</taxon>
        <taxon>eudicotyledons</taxon>
        <taxon>Gunneridae</taxon>
        <taxon>Pentapetalae</taxon>
        <taxon>rosids</taxon>
        <taxon>malvids</taxon>
        <taxon>Malvales</taxon>
        <taxon>Malvaceae</taxon>
        <taxon>Grewioideae</taxon>
        <taxon>Apeibeae</taxon>
        <taxon>Corchorus</taxon>
    </lineage>
</organism>
<proteinExistence type="predicted"/>
<comment type="caution">
    <text evidence="2">The sequence shown here is derived from an EMBL/GenBank/DDBJ whole genome shotgun (WGS) entry which is preliminary data.</text>
</comment>
<protein>
    <submittedName>
        <fullName evidence="2">Uncharacterized protein</fullName>
    </submittedName>
</protein>
<dbReference type="AlphaFoldDB" id="A0A1R3JH24"/>
<evidence type="ECO:0000313" key="3">
    <source>
        <dbReference type="Proteomes" id="UP000187203"/>
    </source>
</evidence>
<accession>A0A1R3JH24</accession>
<name>A0A1R3JH24_9ROSI</name>
<feature type="compositionally biased region" description="Basic and acidic residues" evidence="1">
    <location>
        <begin position="1"/>
        <end position="12"/>
    </location>
</feature>
<evidence type="ECO:0000256" key="1">
    <source>
        <dbReference type="SAM" id="MobiDB-lite"/>
    </source>
</evidence>
<reference evidence="3" key="1">
    <citation type="submission" date="2013-09" db="EMBL/GenBank/DDBJ databases">
        <title>Corchorus olitorius genome sequencing.</title>
        <authorList>
            <person name="Alam M."/>
            <person name="Haque M.S."/>
            <person name="Islam M.S."/>
            <person name="Emdad E.M."/>
            <person name="Islam M.M."/>
            <person name="Ahmed B."/>
            <person name="Halim A."/>
            <person name="Hossen Q.M.M."/>
            <person name="Hossain M.Z."/>
            <person name="Ahmed R."/>
            <person name="Khan M.M."/>
            <person name="Islam R."/>
            <person name="Rashid M.M."/>
            <person name="Khan S.A."/>
            <person name="Rahman M.S."/>
            <person name="Alam M."/>
            <person name="Yahiya A.S."/>
            <person name="Khan M.S."/>
            <person name="Azam M.S."/>
            <person name="Haque T."/>
            <person name="Lashkar M.Z.H."/>
            <person name="Akhand A.I."/>
            <person name="Morshed G."/>
            <person name="Roy S."/>
            <person name="Uddin K.S."/>
            <person name="Rabeya T."/>
            <person name="Hossain A.S."/>
            <person name="Chowdhury A."/>
            <person name="Snigdha A.R."/>
            <person name="Mortoza M.S."/>
            <person name="Matin S.A."/>
            <person name="Hoque S.M.E."/>
            <person name="Islam M.K."/>
            <person name="Roy D.K."/>
            <person name="Haider R."/>
            <person name="Moosa M.M."/>
            <person name="Elias S.M."/>
            <person name="Hasan A.M."/>
            <person name="Jahan S."/>
            <person name="Shafiuddin M."/>
            <person name="Mahmood N."/>
            <person name="Shommy N.S."/>
        </authorList>
    </citation>
    <scope>NUCLEOTIDE SEQUENCE [LARGE SCALE GENOMIC DNA]</scope>
    <source>
        <strain evidence="3">cv. O-4</strain>
    </source>
</reference>